<feature type="domain" description="Importin N-terminal" evidence="4">
    <location>
        <begin position="29"/>
        <end position="103"/>
    </location>
</feature>
<evidence type="ECO:0000256" key="1">
    <source>
        <dbReference type="ARBA" id="ARBA00004123"/>
    </source>
</evidence>
<reference evidence="5" key="1">
    <citation type="journal article" date="2023" name="Insect Mol. Biol.">
        <title>Genome sequencing provides insights into the evolution of gene families encoding plant cell wall-degrading enzymes in longhorned beetles.</title>
        <authorList>
            <person name="Shin N.R."/>
            <person name="Okamura Y."/>
            <person name="Kirsch R."/>
            <person name="Pauchet Y."/>
        </authorList>
    </citation>
    <scope>NUCLEOTIDE SEQUENCE</scope>
    <source>
        <strain evidence="5">MMC_N1</strain>
    </source>
</reference>
<sequence length="111" mass="12939">MEISDENLQTLGRYLQETLNPDVNIRRPAEKFLEGVEVNQNYPLLLLNFVHKSEVDMTIRVAGAVAFKNYIKRNWPVEEDQVDRIHESDRAAIKNLIVTLMLTSPNRFRNN</sequence>
<comment type="caution">
    <text evidence="5">The sequence shown here is derived from an EMBL/GenBank/DDBJ whole genome shotgun (WGS) entry which is preliminary data.</text>
</comment>
<evidence type="ECO:0000256" key="2">
    <source>
        <dbReference type="ARBA" id="ARBA00022448"/>
    </source>
</evidence>
<organism evidence="5 6">
    <name type="scientific">Molorchus minor</name>
    <dbReference type="NCBI Taxonomy" id="1323400"/>
    <lineage>
        <taxon>Eukaryota</taxon>
        <taxon>Metazoa</taxon>
        <taxon>Ecdysozoa</taxon>
        <taxon>Arthropoda</taxon>
        <taxon>Hexapoda</taxon>
        <taxon>Insecta</taxon>
        <taxon>Pterygota</taxon>
        <taxon>Neoptera</taxon>
        <taxon>Endopterygota</taxon>
        <taxon>Coleoptera</taxon>
        <taxon>Polyphaga</taxon>
        <taxon>Cucujiformia</taxon>
        <taxon>Chrysomeloidea</taxon>
        <taxon>Cerambycidae</taxon>
        <taxon>Lamiinae</taxon>
        <taxon>Monochamini</taxon>
        <taxon>Molorchus</taxon>
    </lineage>
</organism>
<dbReference type="PANTHER" id="PTHR10997:SF8">
    <property type="entry name" value="EXPORTIN-2"/>
    <property type="match status" value="1"/>
</dbReference>
<dbReference type="Gene3D" id="1.25.10.10">
    <property type="entry name" value="Leucine-rich Repeat Variant"/>
    <property type="match status" value="1"/>
</dbReference>
<dbReference type="PROSITE" id="PS50166">
    <property type="entry name" value="IMPORTIN_B_NT"/>
    <property type="match status" value="1"/>
</dbReference>
<dbReference type="Proteomes" id="UP001162164">
    <property type="component" value="Unassembled WGS sequence"/>
</dbReference>
<keyword evidence="3" id="KW-0539">Nucleus</keyword>
<evidence type="ECO:0000256" key="3">
    <source>
        <dbReference type="ARBA" id="ARBA00023242"/>
    </source>
</evidence>
<evidence type="ECO:0000313" key="6">
    <source>
        <dbReference type="Proteomes" id="UP001162164"/>
    </source>
</evidence>
<dbReference type="EMBL" id="JAPWTJ010001154">
    <property type="protein sequence ID" value="KAJ8973542.1"/>
    <property type="molecule type" value="Genomic_DNA"/>
</dbReference>
<dbReference type="InterPro" id="IPR001494">
    <property type="entry name" value="Importin-beta_N"/>
</dbReference>
<comment type="subcellular location">
    <subcellularLocation>
        <location evidence="1">Nucleus</location>
    </subcellularLocation>
</comment>
<gene>
    <name evidence="5" type="ORF">NQ317_019293</name>
</gene>
<dbReference type="InterPro" id="IPR016024">
    <property type="entry name" value="ARM-type_fold"/>
</dbReference>
<dbReference type="Pfam" id="PF03810">
    <property type="entry name" value="IBN_N"/>
    <property type="match status" value="1"/>
</dbReference>
<name>A0ABQ9J6J2_9CUCU</name>
<dbReference type="InterPro" id="IPR011989">
    <property type="entry name" value="ARM-like"/>
</dbReference>
<evidence type="ECO:0000259" key="4">
    <source>
        <dbReference type="PROSITE" id="PS50166"/>
    </source>
</evidence>
<proteinExistence type="predicted"/>
<accession>A0ABQ9J6J2</accession>
<keyword evidence="6" id="KW-1185">Reference proteome</keyword>
<dbReference type="PANTHER" id="PTHR10997">
    <property type="entry name" value="IMPORTIN-7, 8, 11"/>
    <property type="match status" value="1"/>
</dbReference>
<dbReference type="SUPFAM" id="SSF48371">
    <property type="entry name" value="ARM repeat"/>
    <property type="match status" value="1"/>
</dbReference>
<dbReference type="SMART" id="SM00913">
    <property type="entry name" value="IBN_N"/>
    <property type="match status" value="1"/>
</dbReference>
<keyword evidence="2" id="KW-0813">Transport</keyword>
<protein>
    <recommendedName>
        <fullName evidence="4">Importin N-terminal domain-containing protein</fullName>
    </recommendedName>
</protein>
<evidence type="ECO:0000313" key="5">
    <source>
        <dbReference type="EMBL" id="KAJ8973542.1"/>
    </source>
</evidence>